<dbReference type="InterPro" id="IPR026002">
    <property type="entry name" value="ATC_hydrolase-like"/>
</dbReference>
<evidence type="ECO:0000313" key="1">
    <source>
        <dbReference type="EMBL" id="OHT16999.1"/>
    </source>
</evidence>
<reference evidence="1" key="1">
    <citation type="submission" date="2016-10" db="EMBL/GenBank/DDBJ databases">
        <authorList>
            <person name="Benchimol M."/>
            <person name="Almeida L.G."/>
            <person name="Vasconcelos A.T."/>
            <person name="Perreira-Neves A."/>
            <person name="Rosa I.A."/>
            <person name="Tasca T."/>
            <person name="Bogo M.R."/>
            <person name="de Souza W."/>
        </authorList>
    </citation>
    <scope>NUCLEOTIDE SEQUENCE [LARGE SCALE GENOMIC DNA]</scope>
    <source>
        <strain evidence="1">K</strain>
    </source>
</reference>
<comment type="caution">
    <text evidence="1">The sequence shown here is derived from an EMBL/GenBank/DDBJ whole genome shotgun (WGS) entry which is preliminary data.</text>
</comment>
<gene>
    <name evidence="1" type="ORF">TRFO_41377</name>
</gene>
<keyword evidence="2" id="KW-1185">Reference proteome</keyword>
<dbReference type="GeneID" id="94848440"/>
<accession>A0A1J4L0H0</accession>
<dbReference type="EMBL" id="MLAK01000048">
    <property type="protein sequence ID" value="OHT16999.1"/>
    <property type="molecule type" value="Genomic_DNA"/>
</dbReference>
<organism evidence="1 2">
    <name type="scientific">Tritrichomonas foetus</name>
    <dbReference type="NCBI Taxonomy" id="1144522"/>
    <lineage>
        <taxon>Eukaryota</taxon>
        <taxon>Metamonada</taxon>
        <taxon>Parabasalia</taxon>
        <taxon>Tritrichomonadida</taxon>
        <taxon>Tritrichomonadidae</taxon>
        <taxon>Tritrichomonas</taxon>
    </lineage>
</organism>
<name>A0A1J4L0H0_9EUKA</name>
<protein>
    <recommendedName>
        <fullName evidence="3">Elastase-1</fullName>
    </recommendedName>
</protein>
<sequence length="170" mass="19050">MSIVKNQPRYKNSLLQAIRGTLEHRAMWLALLVEEAEKKGLKPEEYAGAAIKKCGCIQGKELVDKTKGKTSLKGLKKNLFTIPAQFVFEMKILESTDDNLSIDFHYCPLVAAWQKMGLSDEKIAQLCDIAMDGDRGIASQYGCKLNLGKVISKGEDICQIRFERTEPIIK</sequence>
<dbReference type="VEuPathDB" id="TrichDB:TRFO_41377"/>
<dbReference type="RefSeq" id="XP_068370135.1">
    <property type="nucleotide sequence ID" value="XM_068513736.1"/>
</dbReference>
<evidence type="ECO:0000313" key="2">
    <source>
        <dbReference type="Proteomes" id="UP000179807"/>
    </source>
</evidence>
<evidence type="ECO:0008006" key="3">
    <source>
        <dbReference type="Google" id="ProtNLM"/>
    </source>
</evidence>
<dbReference type="Proteomes" id="UP000179807">
    <property type="component" value="Unassembled WGS sequence"/>
</dbReference>
<dbReference type="AlphaFoldDB" id="A0A1J4L0H0"/>
<dbReference type="Pfam" id="PF14196">
    <property type="entry name" value="ATC_hydrolase"/>
    <property type="match status" value="1"/>
</dbReference>
<proteinExistence type="predicted"/>